<dbReference type="Proteomes" id="UP001152795">
    <property type="component" value="Unassembled WGS sequence"/>
</dbReference>
<proteinExistence type="predicted"/>
<organism evidence="1 2">
    <name type="scientific">Paramuricea clavata</name>
    <name type="common">Red gorgonian</name>
    <name type="synonym">Violescent sea-whip</name>
    <dbReference type="NCBI Taxonomy" id="317549"/>
    <lineage>
        <taxon>Eukaryota</taxon>
        <taxon>Metazoa</taxon>
        <taxon>Cnidaria</taxon>
        <taxon>Anthozoa</taxon>
        <taxon>Octocorallia</taxon>
        <taxon>Malacalcyonacea</taxon>
        <taxon>Plexauridae</taxon>
        <taxon>Paramuricea</taxon>
    </lineage>
</organism>
<reference evidence="1" key="1">
    <citation type="submission" date="2020-04" db="EMBL/GenBank/DDBJ databases">
        <authorList>
            <person name="Alioto T."/>
            <person name="Alioto T."/>
            <person name="Gomez Garrido J."/>
        </authorList>
    </citation>
    <scope>NUCLEOTIDE SEQUENCE</scope>
    <source>
        <strain evidence="1">A484AB</strain>
    </source>
</reference>
<comment type="caution">
    <text evidence="1">The sequence shown here is derived from an EMBL/GenBank/DDBJ whole genome shotgun (WGS) entry which is preliminary data.</text>
</comment>
<name>A0A7D9HDM6_PARCT</name>
<dbReference type="EMBL" id="CACRXK020000460">
    <property type="protein sequence ID" value="CAB3982061.1"/>
    <property type="molecule type" value="Genomic_DNA"/>
</dbReference>
<keyword evidence="2" id="KW-1185">Reference proteome</keyword>
<evidence type="ECO:0000313" key="2">
    <source>
        <dbReference type="Proteomes" id="UP001152795"/>
    </source>
</evidence>
<gene>
    <name evidence="1" type="ORF">PACLA_8A004135</name>
</gene>
<accession>A0A7D9HDM6</accession>
<sequence>MDGVRVRLMFVFDAWDMDHAEAVSKRLFFEIAKADVGNVFKTSITKDFKEGFVVNSYDKVVTAQYKEASFVECVYHCKGLAFDGSISGFGGVGKTASDQGNFPASFTAERPLSRAVAVILK</sequence>
<dbReference type="AlphaFoldDB" id="A0A7D9HDM6"/>
<protein>
    <submittedName>
        <fullName evidence="1">Uncharacterized protein</fullName>
    </submittedName>
</protein>
<evidence type="ECO:0000313" key="1">
    <source>
        <dbReference type="EMBL" id="CAB3982061.1"/>
    </source>
</evidence>